<comment type="similarity">
    <text evidence="2">Belongs to the Nth/MutY family.</text>
</comment>
<dbReference type="GO" id="GO:0006298">
    <property type="term" value="P:mismatch repair"/>
    <property type="evidence" value="ECO:0007669"/>
    <property type="project" value="TreeGrafter"/>
</dbReference>
<dbReference type="SUPFAM" id="SSF48150">
    <property type="entry name" value="DNA-glycosylase"/>
    <property type="match status" value="1"/>
</dbReference>
<dbReference type="InterPro" id="IPR011257">
    <property type="entry name" value="DNA_glycosylase"/>
</dbReference>
<dbReference type="Pfam" id="PF00730">
    <property type="entry name" value="HhH-GPD"/>
    <property type="match status" value="1"/>
</dbReference>
<evidence type="ECO:0000256" key="8">
    <source>
        <dbReference type="ARBA" id="ARBA00023204"/>
    </source>
</evidence>
<dbReference type="PANTHER" id="PTHR42944:SF1">
    <property type="entry name" value="ADENINE DNA GLYCOSYLASE"/>
    <property type="match status" value="1"/>
</dbReference>
<dbReference type="GO" id="GO:0006284">
    <property type="term" value="P:base-excision repair"/>
    <property type="evidence" value="ECO:0007669"/>
    <property type="project" value="InterPro"/>
</dbReference>
<keyword evidence="6" id="KW-0408">Iron</keyword>
<evidence type="ECO:0000259" key="10">
    <source>
        <dbReference type="SMART" id="SM00478"/>
    </source>
</evidence>
<evidence type="ECO:0000313" key="11">
    <source>
        <dbReference type="EMBL" id="OHA64548.1"/>
    </source>
</evidence>
<keyword evidence="8" id="KW-0234">DNA repair</keyword>
<dbReference type="Gene3D" id="1.10.1670.10">
    <property type="entry name" value="Helix-hairpin-Helix base-excision DNA repair enzymes (C-terminal)"/>
    <property type="match status" value="1"/>
</dbReference>
<dbReference type="CDD" id="cd00056">
    <property type="entry name" value="ENDO3c"/>
    <property type="match status" value="1"/>
</dbReference>
<evidence type="ECO:0000256" key="4">
    <source>
        <dbReference type="ARBA" id="ARBA00022763"/>
    </source>
</evidence>
<accession>A0A1G2QVY6</accession>
<dbReference type="GO" id="GO:0035485">
    <property type="term" value="F:adenine/guanine mispair binding"/>
    <property type="evidence" value="ECO:0007669"/>
    <property type="project" value="TreeGrafter"/>
</dbReference>
<evidence type="ECO:0000256" key="3">
    <source>
        <dbReference type="ARBA" id="ARBA00022723"/>
    </source>
</evidence>
<evidence type="ECO:0000256" key="9">
    <source>
        <dbReference type="ARBA" id="ARBA00023295"/>
    </source>
</evidence>
<keyword evidence="7" id="KW-0411">Iron-sulfur</keyword>
<evidence type="ECO:0000256" key="2">
    <source>
        <dbReference type="ARBA" id="ARBA00008343"/>
    </source>
</evidence>
<dbReference type="GO" id="GO:0046872">
    <property type="term" value="F:metal ion binding"/>
    <property type="evidence" value="ECO:0007669"/>
    <property type="project" value="UniProtKB-KW"/>
</dbReference>
<reference evidence="11 12" key="1">
    <citation type="journal article" date="2016" name="Nat. Commun.">
        <title>Thousands of microbial genomes shed light on interconnected biogeochemical processes in an aquifer system.</title>
        <authorList>
            <person name="Anantharaman K."/>
            <person name="Brown C.T."/>
            <person name="Hug L.A."/>
            <person name="Sharon I."/>
            <person name="Castelle C.J."/>
            <person name="Probst A.J."/>
            <person name="Thomas B.C."/>
            <person name="Singh A."/>
            <person name="Wilkins M.J."/>
            <person name="Karaoz U."/>
            <person name="Brodie E.L."/>
            <person name="Williams K.H."/>
            <person name="Hubbard S.S."/>
            <person name="Banfield J.F."/>
        </authorList>
    </citation>
    <scope>NUCLEOTIDE SEQUENCE [LARGE SCALE GENOMIC DNA]</scope>
</reference>
<evidence type="ECO:0000256" key="7">
    <source>
        <dbReference type="ARBA" id="ARBA00023014"/>
    </source>
</evidence>
<comment type="cofactor">
    <cofactor evidence="1">
        <name>[4Fe-4S] cluster</name>
        <dbReference type="ChEBI" id="CHEBI:49883"/>
    </cofactor>
</comment>
<proteinExistence type="inferred from homology"/>
<evidence type="ECO:0000313" key="12">
    <source>
        <dbReference type="Proteomes" id="UP000178065"/>
    </source>
</evidence>
<sequence>MSILKDMTISAFQKTILDWHKTNRRNMPWRETKDPYKILVSEVMLQQTQVARVIPKYQEFLKAFPTLHALAKAPDKKLLLVWQGLGYWERALALKETAKRIVKKYKGIFPKDTKVLETFPGIGPYTARAVACFAFGKKEAFMDTNIRRVYLHFFSPNRKNVPDKEILPIAQKAMDAILYPNSYDRRNHGISPREWHYALFDYGATVLKDKKINKRSKHYTKQSRFTGSFRSFRTKVMRFLLDQPRQTATKHKLEKLLKTSGSPYASEKIFASLEKDGLIKKKGASYSL</sequence>
<dbReference type="GO" id="GO:0032357">
    <property type="term" value="F:oxidized purine DNA binding"/>
    <property type="evidence" value="ECO:0007669"/>
    <property type="project" value="TreeGrafter"/>
</dbReference>
<feature type="domain" description="HhH-GPD" evidence="10">
    <location>
        <begin position="44"/>
        <end position="205"/>
    </location>
</feature>
<dbReference type="GO" id="GO:0034039">
    <property type="term" value="F:8-oxo-7,8-dihydroguanine DNA N-glycosylase activity"/>
    <property type="evidence" value="ECO:0007669"/>
    <property type="project" value="TreeGrafter"/>
</dbReference>
<dbReference type="AlphaFoldDB" id="A0A1G2QVY6"/>
<dbReference type="InterPro" id="IPR023170">
    <property type="entry name" value="HhH_base_excis_C"/>
</dbReference>
<dbReference type="EMBL" id="MHTT01000033">
    <property type="protein sequence ID" value="OHA64548.1"/>
    <property type="molecule type" value="Genomic_DNA"/>
</dbReference>
<comment type="caution">
    <text evidence="11">The sequence shown here is derived from an EMBL/GenBank/DDBJ whole genome shotgun (WGS) entry which is preliminary data.</text>
</comment>
<keyword evidence="3" id="KW-0479">Metal-binding</keyword>
<name>A0A1G2QVY6_9BACT</name>
<evidence type="ECO:0000256" key="5">
    <source>
        <dbReference type="ARBA" id="ARBA00022801"/>
    </source>
</evidence>
<evidence type="ECO:0000256" key="1">
    <source>
        <dbReference type="ARBA" id="ARBA00001966"/>
    </source>
</evidence>
<organism evidence="11 12">
    <name type="scientific">Candidatus Wildermuthbacteria bacterium RIFCSPHIGHO2_01_FULL_49_22b</name>
    <dbReference type="NCBI Taxonomy" id="1802448"/>
    <lineage>
        <taxon>Bacteria</taxon>
        <taxon>Candidatus Wildermuthiibacteriota</taxon>
    </lineage>
</organism>
<dbReference type="InterPro" id="IPR003265">
    <property type="entry name" value="HhH-GPD_domain"/>
</dbReference>
<keyword evidence="9" id="KW-0326">Glycosidase</keyword>
<dbReference type="GO" id="GO:0000701">
    <property type="term" value="F:purine-specific mismatch base pair DNA N-glycosylase activity"/>
    <property type="evidence" value="ECO:0007669"/>
    <property type="project" value="TreeGrafter"/>
</dbReference>
<protein>
    <recommendedName>
        <fullName evidence="10">HhH-GPD domain-containing protein</fullName>
    </recommendedName>
</protein>
<dbReference type="GO" id="GO:0051536">
    <property type="term" value="F:iron-sulfur cluster binding"/>
    <property type="evidence" value="ECO:0007669"/>
    <property type="project" value="UniProtKB-KW"/>
</dbReference>
<keyword evidence="5" id="KW-0378">Hydrolase</keyword>
<dbReference type="InterPro" id="IPR044298">
    <property type="entry name" value="MIG/MutY"/>
</dbReference>
<dbReference type="Proteomes" id="UP000178065">
    <property type="component" value="Unassembled WGS sequence"/>
</dbReference>
<dbReference type="PANTHER" id="PTHR42944">
    <property type="entry name" value="ADENINE DNA GLYCOSYLASE"/>
    <property type="match status" value="1"/>
</dbReference>
<dbReference type="STRING" id="1802448.A2672_01050"/>
<evidence type="ECO:0000256" key="6">
    <source>
        <dbReference type="ARBA" id="ARBA00023004"/>
    </source>
</evidence>
<keyword evidence="4" id="KW-0227">DNA damage</keyword>
<dbReference type="SMART" id="SM00478">
    <property type="entry name" value="ENDO3c"/>
    <property type="match status" value="1"/>
</dbReference>
<gene>
    <name evidence="11" type="ORF">A2672_01050</name>
</gene>
<dbReference type="Gene3D" id="1.10.340.30">
    <property type="entry name" value="Hypothetical protein, domain 2"/>
    <property type="match status" value="1"/>
</dbReference>